<organism evidence="1 2">
    <name type="scientific">Alkalilimnicola ehrlichii (strain ATCC BAA-1101 / DSM 17681 / MLHE-1)</name>
    <dbReference type="NCBI Taxonomy" id="187272"/>
    <lineage>
        <taxon>Bacteria</taxon>
        <taxon>Pseudomonadati</taxon>
        <taxon>Pseudomonadota</taxon>
        <taxon>Gammaproteobacteria</taxon>
        <taxon>Chromatiales</taxon>
        <taxon>Ectothiorhodospiraceae</taxon>
        <taxon>Alkalilimnicola</taxon>
    </lineage>
</organism>
<reference evidence="2" key="1">
    <citation type="submission" date="2006-08" db="EMBL/GenBank/DDBJ databases">
        <title>Complete sequence of Alkalilimnicola ehrilichei MLHE-1.</title>
        <authorList>
            <person name="Copeland A."/>
            <person name="Lucas S."/>
            <person name="Lapidus A."/>
            <person name="Barry K."/>
            <person name="Detter J.C."/>
            <person name="Glavina del Rio T."/>
            <person name="Hammon N."/>
            <person name="Israni S."/>
            <person name="Dalin E."/>
            <person name="Tice H."/>
            <person name="Pitluck S."/>
            <person name="Sims D."/>
            <person name="Brettin T."/>
            <person name="Bruce D."/>
            <person name="Han C."/>
            <person name="Tapia R."/>
            <person name="Gilna P."/>
            <person name="Schmutz J."/>
            <person name="Larimer F."/>
            <person name="Land M."/>
            <person name="Hauser L."/>
            <person name="Kyrpides N."/>
            <person name="Mikhailova N."/>
            <person name="Oremland R.S."/>
            <person name="Hoeft S.E."/>
            <person name="Switzer-Blum J."/>
            <person name="Kulp T."/>
            <person name="King G."/>
            <person name="Tabita R."/>
            <person name="Witte B."/>
            <person name="Santini J.M."/>
            <person name="Basu P."/>
            <person name="Hollibaugh J.T."/>
            <person name="Xie G."/>
            <person name="Stolz J.F."/>
            <person name="Richardson P."/>
        </authorList>
    </citation>
    <scope>NUCLEOTIDE SEQUENCE [LARGE SCALE GENOMIC DNA]</scope>
    <source>
        <strain evidence="2">ATCC BAA-1101 / DSM 17681 / MLHE-1</strain>
    </source>
</reference>
<protein>
    <submittedName>
        <fullName evidence="1">Uncharacterized protein</fullName>
    </submittedName>
</protein>
<dbReference type="Proteomes" id="UP000001962">
    <property type="component" value="Chromosome"/>
</dbReference>
<dbReference type="EMBL" id="CP000453">
    <property type="protein sequence ID" value="ABI55476.1"/>
    <property type="molecule type" value="Genomic_DNA"/>
</dbReference>
<name>Q0ACG1_ALKEH</name>
<dbReference type="HOGENOM" id="CLU_955678_0_0_6"/>
<gene>
    <name evidence="1" type="ordered locus">Mlg_0121</name>
</gene>
<sequence length="315" mass="36329">MAQVRDHDRASVAEGDERTYGGELRRRYATGKGSWEWINAEELALARNQARGPWAEALSGVDYPWLCWNVDDQWCLVQQRMVRSVGWTPVVGFDPRVGPPPLVEGAILIDFNEGLDLPTMSMMFPLEFIFLFAPRLAFWHSDLLVREPVFRQLADDFRGLADGETAATDIRRGWWRRLIGHRGRYWELIGCNTRGASRAQYESGCGWWRRPTRHPNCPDEAERAARRRYMHDHGVGILIWEERAGGTVHPIPLRWVEEGHCSRVGNKRYQSRSPRDHRRDLSKDLSFNYDLNEVASQLGLSRFLTGPGVNERTET</sequence>
<evidence type="ECO:0000313" key="1">
    <source>
        <dbReference type="EMBL" id="ABI55476.1"/>
    </source>
</evidence>
<dbReference type="KEGG" id="aeh:Mlg_0121"/>
<accession>Q0ACG1</accession>
<dbReference type="AlphaFoldDB" id="Q0ACG1"/>
<dbReference type="eggNOG" id="ENOG5033WGT">
    <property type="taxonomic scope" value="Bacteria"/>
</dbReference>
<dbReference type="RefSeq" id="WP_011627872.1">
    <property type="nucleotide sequence ID" value="NC_008340.1"/>
</dbReference>
<keyword evidence="2" id="KW-1185">Reference proteome</keyword>
<proteinExistence type="predicted"/>
<evidence type="ECO:0000313" key="2">
    <source>
        <dbReference type="Proteomes" id="UP000001962"/>
    </source>
</evidence>